<dbReference type="AlphaFoldDB" id="A0A2J0PK07"/>
<proteinExistence type="predicted"/>
<dbReference type="Proteomes" id="UP000230495">
    <property type="component" value="Unassembled WGS sequence"/>
</dbReference>
<gene>
    <name evidence="1" type="ORF">B9Q37_12500</name>
</gene>
<comment type="caution">
    <text evidence="1">The sequence shown here is derived from an EMBL/GenBank/DDBJ whole genome shotgun (WGS) entry which is preliminary data.</text>
</comment>
<accession>A0A2J0PK07</accession>
<dbReference type="GeneID" id="93155443"/>
<sequence>MSDIYQISLTTHTGETFTGKMSRGQPVLVKGFVSLATETGEWLYYAPTDVKHLRFTPVSSEGDYEGRAS</sequence>
<organism evidence="1">
    <name type="scientific">Enterobacter kobei</name>
    <dbReference type="NCBI Taxonomy" id="208224"/>
    <lineage>
        <taxon>Bacteria</taxon>
        <taxon>Pseudomonadati</taxon>
        <taxon>Pseudomonadota</taxon>
        <taxon>Gammaproteobacteria</taxon>
        <taxon>Enterobacterales</taxon>
        <taxon>Enterobacteriaceae</taxon>
        <taxon>Enterobacter</taxon>
        <taxon>Enterobacter cloacae complex</taxon>
    </lineage>
</organism>
<evidence type="ECO:0000313" key="2">
    <source>
        <dbReference type="Proteomes" id="UP000230495"/>
    </source>
</evidence>
<protein>
    <submittedName>
        <fullName evidence="1">Uncharacterized protein</fullName>
    </submittedName>
</protein>
<name>A0A2J0PK07_9ENTR</name>
<dbReference type="EMBL" id="NEEU01000004">
    <property type="protein sequence ID" value="PJD74878.1"/>
    <property type="molecule type" value="Genomic_DNA"/>
</dbReference>
<evidence type="ECO:0000313" key="1">
    <source>
        <dbReference type="EMBL" id="PJD74878.1"/>
    </source>
</evidence>
<dbReference type="RefSeq" id="WP_048339103.1">
    <property type="nucleotide sequence ID" value="NZ_CP083828.1"/>
</dbReference>
<reference evidence="1 2" key="1">
    <citation type="journal article" date="2017" name="J. Antimicrob. Chemother.">
        <title>Characterization of the population structure, drug resistance mechanisms and plasmids of the community-associated Enterobacter cloacae complex in China.</title>
        <authorList>
            <person name="Zhou K."/>
            <person name="Yu W."/>
            <person name="Cao X."/>
            <person name="Shen P."/>
            <person name="Lu H."/>
            <person name="Luo Q."/>
            <person name="Rossen J.W.A."/>
            <person name="Xiao Y."/>
        </authorList>
    </citation>
    <scope>NUCLEOTIDE SEQUENCE [LARGE SCALE GENOMIC DNA]</scope>
    <source>
        <strain evidence="1">ECC1097</strain>
    </source>
</reference>